<dbReference type="Gene3D" id="3.40.50.720">
    <property type="entry name" value="NAD(P)-binding Rossmann-like Domain"/>
    <property type="match status" value="1"/>
</dbReference>
<keyword evidence="2" id="KW-0560">Oxidoreductase</keyword>
<sequence>MENFEGKIVVVNGGTSGIGAETVKQFAARGARVHFTGRRQDKGREVEKAVDGYARFHQTDNTDPEQISGFFEQLLEEESRIDILFNNAGVLSIASGPLARVKEEDWNTLIATNQTSVFLYMKYTLQAMQKQKSGVIINNAAILGNDKVNPMLPAYSGTKAAITAMTKSTALRFARQGIRVNCISPGPTKTDLSIKAYGGEEALERSSKESPRGYYADPEEIANTVRFLASDAASYIIGTELVVDGGYSLK</sequence>
<dbReference type="RefSeq" id="WP_107585491.1">
    <property type="nucleotide sequence ID" value="NZ_PZJJ01000021.1"/>
</dbReference>
<evidence type="ECO:0000313" key="3">
    <source>
        <dbReference type="EMBL" id="PTL38262.1"/>
    </source>
</evidence>
<dbReference type="GO" id="GO:0016491">
    <property type="term" value="F:oxidoreductase activity"/>
    <property type="evidence" value="ECO:0007669"/>
    <property type="project" value="UniProtKB-KW"/>
</dbReference>
<comment type="caution">
    <text evidence="3">The sequence shown here is derived from an EMBL/GenBank/DDBJ whole genome shotgun (WGS) entry which is preliminary data.</text>
</comment>
<dbReference type="InterPro" id="IPR002347">
    <property type="entry name" value="SDR_fam"/>
</dbReference>
<dbReference type="InterPro" id="IPR051122">
    <property type="entry name" value="SDR_DHRS6-like"/>
</dbReference>
<evidence type="ECO:0000256" key="2">
    <source>
        <dbReference type="ARBA" id="ARBA00023002"/>
    </source>
</evidence>
<comment type="similarity">
    <text evidence="1">Belongs to the short-chain dehydrogenases/reductases (SDR) family.</text>
</comment>
<dbReference type="InterPro" id="IPR020904">
    <property type="entry name" value="Sc_DH/Rdtase_CS"/>
</dbReference>
<dbReference type="PRINTS" id="PR00081">
    <property type="entry name" value="GDHRDH"/>
</dbReference>
<dbReference type="FunFam" id="3.40.50.720:FF:000084">
    <property type="entry name" value="Short-chain dehydrogenase reductase"/>
    <property type="match status" value="1"/>
</dbReference>
<evidence type="ECO:0000313" key="4">
    <source>
        <dbReference type="Proteomes" id="UP000240509"/>
    </source>
</evidence>
<dbReference type="EMBL" id="PZJJ01000021">
    <property type="protein sequence ID" value="PTL38262.1"/>
    <property type="molecule type" value="Genomic_DNA"/>
</dbReference>
<evidence type="ECO:0000256" key="1">
    <source>
        <dbReference type="ARBA" id="ARBA00006484"/>
    </source>
</evidence>
<protein>
    <submittedName>
        <fullName evidence="3">NAD(P)-dependent oxidoreductase</fullName>
    </submittedName>
</protein>
<dbReference type="PANTHER" id="PTHR43477:SF1">
    <property type="entry name" value="DIHYDROANTICAPSIN 7-DEHYDROGENASE"/>
    <property type="match status" value="1"/>
</dbReference>
<dbReference type="PRINTS" id="PR00080">
    <property type="entry name" value="SDRFAMILY"/>
</dbReference>
<gene>
    <name evidence="3" type="ORF">C6Y45_12105</name>
</gene>
<dbReference type="Proteomes" id="UP000240509">
    <property type="component" value="Unassembled WGS sequence"/>
</dbReference>
<organism evidence="3 4">
    <name type="scientific">Alkalicoccus saliphilus</name>
    <dbReference type="NCBI Taxonomy" id="200989"/>
    <lineage>
        <taxon>Bacteria</taxon>
        <taxon>Bacillati</taxon>
        <taxon>Bacillota</taxon>
        <taxon>Bacilli</taxon>
        <taxon>Bacillales</taxon>
        <taxon>Bacillaceae</taxon>
        <taxon>Alkalicoccus</taxon>
    </lineage>
</organism>
<dbReference type="SUPFAM" id="SSF51735">
    <property type="entry name" value="NAD(P)-binding Rossmann-fold domains"/>
    <property type="match status" value="1"/>
</dbReference>
<dbReference type="PROSITE" id="PS00061">
    <property type="entry name" value="ADH_SHORT"/>
    <property type="match status" value="1"/>
</dbReference>
<accession>A0A2T4U4E0</accession>
<dbReference type="GO" id="GO:0008206">
    <property type="term" value="P:bile acid metabolic process"/>
    <property type="evidence" value="ECO:0007669"/>
    <property type="project" value="UniProtKB-ARBA"/>
</dbReference>
<dbReference type="OrthoDB" id="9803333at2"/>
<keyword evidence="4" id="KW-1185">Reference proteome</keyword>
<name>A0A2T4U4E0_9BACI</name>
<proteinExistence type="inferred from homology"/>
<reference evidence="3 4" key="1">
    <citation type="submission" date="2018-03" db="EMBL/GenBank/DDBJ databases">
        <title>Alkalicoccus saliphilus sp. nov., isolated from a mineral pool.</title>
        <authorList>
            <person name="Zhao B."/>
        </authorList>
    </citation>
    <scope>NUCLEOTIDE SEQUENCE [LARGE SCALE GENOMIC DNA]</scope>
    <source>
        <strain evidence="3 4">6AG</strain>
    </source>
</reference>
<dbReference type="AlphaFoldDB" id="A0A2T4U4E0"/>
<dbReference type="InterPro" id="IPR036291">
    <property type="entry name" value="NAD(P)-bd_dom_sf"/>
</dbReference>
<dbReference type="CDD" id="cd05233">
    <property type="entry name" value="SDR_c"/>
    <property type="match status" value="1"/>
</dbReference>
<dbReference type="Pfam" id="PF13561">
    <property type="entry name" value="adh_short_C2"/>
    <property type="match status" value="1"/>
</dbReference>
<dbReference type="PANTHER" id="PTHR43477">
    <property type="entry name" value="DIHYDROANTICAPSIN 7-DEHYDROGENASE"/>
    <property type="match status" value="1"/>
</dbReference>